<comment type="caution">
    <text evidence="5">The sequence shown here is derived from an EMBL/GenBank/DDBJ whole genome shotgun (WGS) entry which is preliminary data.</text>
</comment>
<evidence type="ECO:0000313" key="5">
    <source>
        <dbReference type="EMBL" id="HIQ29281.1"/>
    </source>
</evidence>
<dbReference type="PANTHER" id="PTHR35457">
    <property type="entry name" value="HEME A SYNTHASE"/>
    <property type="match status" value="1"/>
</dbReference>
<gene>
    <name evidence="5" type="ORF">EYH45_01810</name>
</gene>
<organism evidence="5 6">
    <name type="scientific">Caldiarchaeum subterraneum</name>
    <dbReference type="NCBI Taxonomy" id="311458"/>
    <lineage>
        <taxon>Archaea</taxon>
        <taxon>Nitrososphaerota</taxon>
        <taxon>Candidatus Caldarchaeales</taxon>
        <taxon>Candidatus Caldarchaeaceae</taxon>
        <taxon>Candidatus Caldarchaeum</taxon>
    </lineage>
</organism>
<feature type="transmembrane region" description="Helical" evidence="4">
    <location>
        <begin position="7"/>
        <end position="32"/>
    </location>
</feature>
<dbReference type="AlphaFoldDB" id="A0A832ZXS4"/>
<dbReference type="InterPro" id="IPR050450">
    <property type="entry name" value="COX15/CtaA_HemeA_synthase"/>
</dbReference>
<evidence type="ECO:0000256" key="1">
    <source>
        <dbReference type="ARBA" id="ARBA00022723"/>
    </source>
</evidence>
<keyword evidence="1" id="KW-0479">Metal-binding</keyword>
<accession>A0A832ZXS4</accession>
<keyword evidence="3" id="KW-0408">Iron</keyword>
<feature type="transmembrane region" description="Helical" evidence="4">
    <location>
        <begin position="113"/>
        <end position="134"/>
    </location>
</feature>
<name>A0A832ZXS4_CALS0</name>
<reference evidence="5" key="1">
    <citation type="journal article" date="2020" name="ISME J.">
        <title>Gammaproteobacteria mediating utilization of methyl-, sulfur- and petroleum organic compounds in deep ocean hydrothermal plumes.</title>
        <authorList>
            <person name="Zhou Z."/>
            <person name="Liu Y."/>
            <person name="Pan J."/>
            <person name="Cron B.R."/>
            <person name="Toner B.M."/>
            <person name="Anantharaman K."/>
            <person name="Breier J.A."/>
            <person name="Dick G.J."/>
            <person name="Li M."/>
        </authorList>
    </citation>
    <scope>NUCLEOTIDE SEQUENCE</scope>
    <source>
        <strain evidence="5">SZUA-1515</strain>
    </source>
</reference>
<sequence length="136" mass="14660">MGVEKILPLLTVFTIYSTMVLGSYVSTIGAGLACPDWPLCPFPTTWEVLVEYMHRGFAMLSFLLATLTTYALVKRGNKYAKATAVLGLLLLIIQVFLVGAIVIFSALQPVLVTVHMGVALLVFGLYTIAAAYSVKG</sequence>
<keyword evidence="4" id="KW-0812">Transmembrane</keyword>
<evidence type="ECO:0000313" key="6">
    <source>
        <dbReference type="Proteomes" id="UP000608579"/>
    </source>
</evidence>
<keyword evidence="4" id="KW-1133">Transmembrane helix</keyword>
<dbReference type="GO" id="GO:0016491">
    <property type="term" value="F:oxidoreductase activity"/>
    <property type="evidence" value="ECO:0007669"/>
    <property type="project" value="UniProtKB-KW"/>
</dbReference>
<dbReference type="GO" id="GO:0046872">
    <property type="term" value="F:metal ion binding"/>
    <property type="evidence" value="ECO:0007669"/>
    <property type="project" value="UniProtKB-KW"/>
</dbReference>
<evidence type="ECO:0000256" key="4">
    <source>
        <dbReference type="SAM" id="Phobius"/>
    </source>
</evidence>
<proteinExistence type="predicted"/>
<evidence type="ECO:0000256" key="3">
    <source>
        <dbReference type="ARBA" id="ARBA00023004"/>
    </source>
</evidence>
<feature type="transmembrane region" description="Helical" evidence="4">
    <location>
        <begin position="85"/>
        <end position="107"/>
    </location>
</feature>
<keyword evidence="4" id="KW-0472">Membrane</keyword>
<keyword evidence="2" id="KW-0560">Oxidoreductase</keyword>
<dbReference type="EMBL" id="DQVM01000033">
    <property type="protein sequence ID" value="HIQ29281.1"/>
    <property type="molecule type" value="Genomic_DNA"/>
</dbReference>
<evidence type="ECO:0000256" key="2">
    <source>
        <dbReference type="ARBA" id="ARBA00023002"/>
    </source>
</evidence>
<dbReference type="PROSITE" id="PS51257">
    <property type="entry name" value="PROKAR_LIPOPROTEIN"/>
    <property type="match status" value="1"/>
</dbReference>
<feature type="transmembrane region" description="Helical" evidence="4">
    <location>
        <begin position="52"/>
        <end position="73"/>
    </location>
</feature>
<dbReference type="Proteomes" id="UP000608579">
    <property type="component" value="Unassembled WGS sequence"/>
</dbReference>
<evidence type="ECO:0008006" key="7">
    <source>
        <dbReference type="Google" id="ProtNLM"/>
    </source>
</evidence>
<dbReference type="PANTHER" id="PTHR35457:SF1">
    <property type="entry name" value="HEME A SYNTHASE"/>
    <property type="match status" value="1"/>
</dbReference>
<protein>
    <recommendedName>
        <fullName evidence="7">Cytochrome oxidase assembly protein</fullName>
    </recommendedName>
</protein>